<keyword evidence="11" id="KW-0805">Transcription regulation</keyword>
<feature type="domain" description="C2H2-type" evidence="20">
    <location>
        <begin position="357"/>
        <end position="385"/>
    </location>
</feature>
<evidence type="ECO:0000256" key="2">
    <source>
        <dbReference type="ARBA" id="ARBA00004642"/>
    </source>
</evidence>
<accession>A0A8I5UCX2</accession>
<dbReference type="GO" id="GO:0001216">
    <property type="term" value="F:DNA-binding transcription activator activity"/>
    <property type="evidence" value="ECO:0007669"/>
    <property type="project" value="Ensembl"/>
</dbReference>
<organism evidence="21">
    <name type="scientific">Pongo abelii</name>
    <name type="common">Sumatran orangutan</name>
    <name type="synonym">Pongo pygmaeus abelii</name>
    <dbReference type="NCBI Taxonomy" id="9601"/>
    <lineage>
        <taxon>Eukaryota</taxon>
        <taxon>Metazoa</taxon>
        <taxon>Chordata</taxon>
        <taxon>Craniata</taxon>
        <taxon>Vertebrata</taxon>
        <taxon>Euteleostomi</taxon>
        <taxon>Mammalia</taxon>
        <taxon>Eutheria</taxon>
        <taxon>Euarchontoglires</taxon>
        <taxon>Primates</taxon>
        <taxon>Haplorrhini</taxon>
        <taxon>Catarrhini</taxon>
        <taxon>Hominidae</taxon>
        <taxon>Pongo</taxon>
    </lineage>
</organism>
<dbReference type="SUPFAM" id="SSF57667">
    <property type="entry name" value="beta-beta-alpha zinc fingers"/>
    <property type="match status" value="1"/>
</dbReference>
<dbReference type="Ensembl" id="ENSPPYT00000050489.1">
    <property type="protein sequence ID" value="ENSPPYP00000041763.1"/>
    <property type="gene ID" value="ENSPPYG00000040401.1"/>
</dbReference>
<evidence type="ECO:0000256" key="8">
    <source>
        <dbReference type="ARBA" id="ARBA00022782"/>
    </source>
</evidence>
<reference evidence="21" key="2">
    <citation type="submission" date="2017-12" db="EMBL/GenBank/DDBJ databases">
        <title>High-resolution comparative analysis of great ape genomes.</title>
        <authorList>
            <person name="Pollen A."/>
            <person name="Hastie A."/>
            <person name="Hormozdiari F."/>
            <person name="Dougherty M."/>
            <person name="Liu R."/>
            <person name="Chaisson M."/>
            <person name="Hoppe E."/>
            <person name="Hill C."/>
            <person name="Pang A."/>
            <person name="Hillier L."/>
            <person name="Baker C."/>
            <person name="Armstrong J."/>
            <person name="Shendure J."/>
            <person name="Paten B."/>
            <person name="Wilson R."/>
            <person name="Chao H."/>
            <person name="Schneider V."/>
            <person name="Ventura M."/>
            <person name="Kronenberg Z."/>
            <person name="Murali S."/>
            <person name="Gordon D."/>
            <person name="Cantsilieris S."/>
            <person name="Munson K."/>
            <person name="Nelson B."/>
            <person name="Raja A."/>
            <person name="Underwood J."/>
            <person name="Diekhans M."/>
            <person name="Fiddes I."/>
            <person name="Haussler D."/>
            <person name="Eichler E."/>
        </authorList>
    </citation>
    <scope>NUCLEOTIDE SEQUENCE [LARGE SCALE GENOMIC DNA]</scope>
    <source>
        <strain evidence="21">Susie</strain>
    </source>
</reference>
<evidence type="ECO:0000256" key="15">
    <source>
        <dbReference type="ARBA" id="ARBA00054819"/>
    </source>
</evidence>
<evidence type="ECO:0000256" key="12">
    <source>
        <dbReference type="ARBA" id="ARBA00023125"/>
    </source>
</evidence>
<evidence type="ECO:0000256" key="1">
    <source>
        <dbReference type="ARBA" id="ARBA00004496"/>
    </source>
</evidence>
<feature type="region of interest" description="Disordered" evidence="19">
    <location>
        <begin position="970"/>
        <end position="994"/>
    </location>
</feature>
<feature type="region of interest" description="Disordered" evidence="19">
    <location>
        <begin position="1"/>
        <end position="29"/>
    </location>
</feature>
<dbReference type="GO" id="GO:0000182">
    <property type="term" value="F:rDNA binding"/>
    <property type="evidence" value="ECO:0007669"/>
    <property type="project" value="Ensembl"/>
</dbReference>
<keyword evidence="3" id="KW-0963">Cytoplasm</keyword>
<name>A0A2J8SGG1_PONAB</name>
<keyword evidence="5" id="KW-0479">Metal-binding</keyword>
<evidence type="ECO:0000256" key="13">
    <source>
        <dbReference type="ARBA" id="ARBA00023163"/>
    </source>
</evidence>
<dbReference type="InterPro" id="IPR036236">
    <property type="entry name" value="Znf_C2H2_sf"/>
</dbReference>
<dbReference type="GO" id="GO:0005737">
    <property type="term" value="C:cytoplasm"/>
    <property type="evidence" value="ECO:0007669"/>
    <property type="project" value="UniProtKB-SubCell"/>
</dbReference>
<protein>
    <recommendedName>
        <fullName evidence="17">Zinc finger protein basonuclin-1</fullName>
    </recommendedName>
</protein>
<evidence type="ECO:0000313" key="23">
    <source>
        <dbReference type="Proteomes" id="UP000001595"/>
    </source>
</evidence>
<dbReference type="GO" id="GO:0007283">
    <property type="term" value="P:spermatogenesis"/>
    <property type="evidence" value="ECO:0007669"/>
    <property type="project" value="UniProtKB-KW"/>
</dbReference>
<reference evidence="22 23" key="1">
    <citation type="submission" date="2008-02" db="EMBL/GenBank/DDBJ databases">
        <title>A 6x draft sequence assembly of the Pongo pygmaeus abelii genome.</title>
        <authorList>
            <person name="Wilson R.K."/>
            <person name="Mardis E."/>
        </authorList>
    </citation>
    <scope>NUCLEOTIDE SEQUENCE [LARGE SCALE GENOMIC DNA]</scope>
</reference>
<evidence type="ECO:0000256" key="17">
    <source>
        <dbReference type="ARBA" id="ARBA00074152"/>
    </source>
</evidence>
<dbReference type="PROSITE" id="PS00028">
    <property type="entry name" value="ZINC_FINGER_C2H2_1"/>
    <property type="match status" value="3"/>
</dbReference>
<evidence type="ECO:0000256" key="10">
    <source>
        <dbReference type="ARBA" id="ARBA00022871"/>
    </source>
</evidence>
<evidence type="ECO:0000256" key="14">
    <source>
        <dbReference type="ARBA" id="ARBA00023242"/>
    </source>
</evidence>
<dbReference type="GeneTree" id="ENSGT00390000005844"/>
<evidence type="ECO:0000313" key="21">
    <source>
        <dbReference type="EMBL" id="PNJ19835.1"/>
    </source>
</evidence>
<evidence type="ECO:0000256" key="11">
    <source>
        <dbReference type="ARBA" id="ARBA00023015"/>
    </source>
</evidence>
<evidence type="ECO:0000256" key="7">
    <source>
        <dbReference type="ARBA" id="ARBA00022771"/>
    </source>
</evidence>
<dbReference type="Pfam" id="PF00096">
    <property type="entry name" value="zf-C2H2"/>
    <property type="match status" value="1"/>
</dbReference>
<dbReference type="SMART" id="SM00355">
    <property type="entry name" value="ZnF_C2H2"/>
    <property type="match status" value="6"/>
</dbReference>
<dbReference type="PANTHER" id="PTHR15021">
    <property type="entry name" value="DISCONNECTED-RELATED"/>
    <property type="match status" value="1"/>
</dbReference>
<keyword evidence="13" id="KW-0804">Transcription</keyword>
<comment type="subunit">
    <text evidence="16">Interacts with HSF2BP (via C-terminus).</text>
</comment>
<evidence type="ECO:0000256" key="19">
    <source>
        <dbReference type="SAM" id="MobiDB-lite"/>
    </source>
</evidence>
<dbReference type="Pfam" id="PF12874">
    <property type="entry name" value="zf-met"/>
    <property type="match status" value="1"/>
</dbReference>
<evidence type="ECO:0000256" key="6">
    <source>
        <dbReference type="ARBA" id="ARBA00022737"/>
    </source>
</evidence>
<keyword evidence="14" id="KW-0539">Nucleus</keyword>
<dbReference type="OMA" id="MEPRVPF"/>
<evidence type="ECO:0000256" key="5">
    <source>
        <dbReference type="ARBA" id="ARBA00022723"/>
    </source>
</evidence>
<dbReference type="GO" id="GO:0030154">
    <property type="term" value="P:cell differentiation"/>
    <property type="evidence" value="ECO:0007669"/>
    <property type="project" value="UniProtKB-KW"/>
</dbReference>
<dbReference type="Gene3D" id="3.30.160.60">
    <property type="entry name" value="Classic Zinc Finger"/>
    <property type="match status" value="3"/>
</dbReference>
<evidence type="ECO:0000256" key="18">
    <source>
        <dbReference type="PROSITE-ProRule" id="PRU00042"/>
    </source>
</evidence>
<feature type="region of interest" description="Disordered" evidence="19">
    <location>
        <begin position="583"/>
        <end position="638"/>
    </location>
</feature>
<evidence type="ECO:0000256" key="16">
    <source>
        <dbReference type="ARBA" id="ARBA00064357"/>
    </source>
</evidence>
<keyword evidence="4" id="KW-0597">Phosphoprotein</keyword>
<keyword evidence="6" id="KW-0677">Repeat</keyword>
<keyword evidence="23" id="KW-1185">Reference proteome</keyword>
<gene>
    <name evidence="22" type="primary">BNC1</name>
    <name evidence="21" type="ORF">CR201_G0043367</name>
</gene>
<keyword evidence="9" id="KW-0862">Zinc</keyword>
<evidence type="ECO:0000313" key="22">
    <source>
        <dbReference type="Ensembl" id="ENSPPYP00000041763.1"/>
    </source>
</evidence>
<keyword evidence="10" id="KW-0744">Spermatogenesis</keyword>
<dbReference type="GO" id="GO:0045943">
    <property type="term" value="P:positive regulation of transcription by RNA polymerase I"/>
    <property type="evidence" value="ECO:0007669"/>
    <property type="project" value="Ensembl"/>
</dbReference>
<dbReference type="InterPro" id="IPR013087">
    <property type="entry name" value="Znf_C2H2_type"/>
</dbReference>
<evidence type="ECO:0000256" key="3">
    <source>
        <dbReference type="ARBA" id="ARBA00022490"/>
    </source>
</evidence>
<keyword evidence="8" id="KW-0221">Differentiation</keyword>
<feature type="compositionally biased region" description="Polar residues" evidence="19">
    <location>
        <begin position="615"/>
        <end position="630"/>
    </location>
</feature>
<proteinExistence type="predicted"/>
<feature type="region of interest" description="Disordered" evidence="19">
    <location>
        <begin position="402"/>
        <end position="425"/>
    </location>
</feature>
<sequence length="994" mass="111040">MRRRPPSRGGRGAARAGETRRQPRHRSGRRMAEAISCTLNCSCQSFKPGKINHRQCDQCKHGWVAHALSKLRIPPMYPTSQVEIVQSNVVFDISSLMLYGTQAIPVRLKILLDRLFSVLKQDEVLQILHALDWTLQDYIRGYVLQDASGKVLDHWSIMTSEEEVATLQQFLRFGETKSIVELMAIQEKEEQSIIVPPSTANVDIRAFIESCSHRSSSLPTPVDKGNPSSIHPFENLISNMTFMLPFQFFNPLPPALIGSLPEQYMLEQGHDQSQDPKQEVHGPFPDSSFLTSSSTPFQVEKDQCLNCPDAITKKEDSTHLSDSSSYNIVTKFERRQLSPEAKVKPERNSLGTKKGRVFCTACEKTFYDKGTLKIHYNAVHLKIKHKCTIEGCNMVFSSLRSRNRHSANPNPRLHMPMNRNNRDKDLRNSLNLASSENYKCPGFTVTSPDCRPPPSYPGSGEDSKGQPAFPNIGQNGVLFPNLKTVQPVLPFYRSPATPAEVANTPGILPSLPLLSSSIPEQLVSNEMPFDALPKKKSRKSSMPIKIEKEAVEIANEKRHNLSSDEDMPLQVVSEDEQEACSPRSHRVSEEQHVQSGGLGKPFPEGERPCHRESVIESSGAISRTPEQATHNSERETEKTPALIMVPREVEDGGHEHYFTPGMEPQVPFSDYMELQQRLLAGGLFSALSNRGMAFPCLEDSKELEHMGQHALARQIEENRFQCDICKKTFKNACSVKMHHKNMHVKEMHTCTVEGCNATFPSRRSRDRHSSNLNLHQKALSQEALESSEDHFRAAYFLKDVAKEAYQDVAFTQQASQTSVIFKGTSRMGSLVYPITQVHSASLESYNSGPLSEGTILDLSTTSSMKSESSSHSSWDSDGVSEEGTVLMEDSDGNCEGSSLVPGEDEYPICVLMEKADQSLASLPSGLPITCHLCQKTYSNKGTFRAHYKTVHLRQLHKCKVPGCNTMFSSVRSRNRHSQNPNLHKSLASSPSHLQ</sequence>
<feature type="domain" description="C2H2-type" evidence="20">
    <location>
        <begin position="928"/>
        <end position="951"/>
    </location>
</feature>
<dbReference type="GO" id="GO:0005654">
    <property type="term" value="C:nucleoplasm"/>
    <property type="evidence" value="ECO:0007669"/>
    <property type="project" value="UniProtKB-SubCell"/>
</dbReference>
<feature type="region of interest" description="Disordered" evidence="19">
    <location>
        <begin position="859"/>
        <end position="881"/>
    </location>
</feature>
<feature type="domain" description="C2H2-type" evidence="20">
    <location>
        <begin position="720"/>
        <end position="748"/>
    </location>
</feature>
<dbReference type="GO" id="GO:0008284">
    <property type="term" value="P:positive regulation of cell population proliferation"/>
    <property type="evidence" value="ECO:0007669"/>
    <property type="project" value="UniProtKB-ARBA"/>
</dbReference>
<dbReference type="PANTHER" id="PTHR15021:SF1">
    <property type="entry name" value="ZINC FINGER PROTEIN BASONUCLIN-1"/>
    <property type="match status" value="1"/>
</dbReference>
<dbReference type="InterPro" id="IPR040436">
    <property type="entry name" value="Disconnected-like"/>
</dbReference>
<comment type="function">
    <text evidence="15">Transcriptional activator. It is likely involved in the regulation of keratinocytes terminal differentiation in squamous epithelia and hair follicles. Required for the maintenance of spermatogenesis. It is involved in the positive regulation of oocyte maturation, probably acting through the control of BMP15 levels and regulation of AKT signaling cascade. May also play a role in the early development of embryos.</text>
</comment>
<keyword evidence="12" id="KW-0238">DNA-binding</keyword>
<reference evidence="22" key="3">
    <citation type="submission" date="2025-05" db="UniProtKB">
        <authorList>
            <consortium name="Ensembl"/>
        </authorList>
    </citation>
    <scope>IDENTIFICATION</scope>
</reference>
<keyword evidence="7 18" id="KW-0863">Zinc-finger</keyword>
<evidence type="ECO:0000256" key="4">
    <source>
        <dbReference type="ARBA" id="ARBA00022553"/>
    </source>
</evidence>
<dbReference type="GO" id="GO:0008270">
    <property type="term" value="F:zinc ion binding"/>
    <property type="evidence" value="ECO:0007669"/>
    <property type="project" value="UniProtKB-KW"/>
</dbReference>
<dbReference type="GO" id="GO:1900195">
    <property type="term" value="P:positive regulation of oocyte maturation"/>
    <property type="evidence" value="ECO:0007669"/>
    <property type="project" value="Ensembl"/>
</dbReference>
<evidence type="ECO:0000259" key="20">
    <source>
        <dbReference type="PROSITE" id="PS50157"/>
    </source>
</evidence>
<dbReference type="EMBL" id="NDHI03003573">
    <property type="protein sequence ID" value="PNJ19835.1"/>
    <property type="molecule type" value="Genomic_DNA"/>
</dbReference>
<evidence type="ECO:0000256" key="9">
    <source>
        <dbReference type="ARBA" id="ARBA00022833"/>
    </source>
</evidence>
<feature type="compositionally biased region" description="Low complexity" evidence="19">
    <location>
        <begin position="859"/>
        <end position="877"/>
    </location>
</feature>
<dbReference type="AlphaFoldDB" id="A0A2J8SGG1"/>
<dbReference type="FunFam" id="3.30.160.60:FF:000691">
    <property type="entry name" value="Zinc finger protein basonuclin-1"/>
    <property type="match status" value="2"/>
</dbReference>
<dbReference type="Proteomes" id="UP000001595">
    <property type="component" value="Chromosome 15"/>
</dbReference>
<feature type="compositionally biased region" description="Basic and acidic residues" evidence="19">
    <location>
        <begin position="603"/>
        <end position="614"/>
    </location>
</feature>
<accession>A0A2J8SGG1</accession>
<comment type="subcellular location">
    <subcellularLocation>
        <location evidence="1">Cytoplasm</location>
    </subcellularLocation>
    <subcellularLocation>
        <location evidence="2">Nucleus</location>
        <location evidence="2">Nucleoplasm</location>
    </subcellularLocation>
</comment>
<feature type="region of interest" description="Disordered" evidence="19">
    <location>
        <begin position="443"/>
        <end position="470"/>
    </location>
</feature>
<dbReference type="PROSITE" id="PS50157">
    <property type="entry name" value="ZINC_FINGER_C2H2_2"/>
    <property type="match status" value="3"/>
</dbReference>